<dbReference type="NCBIfam" id="TIGR02100">
    <property type="entry name" value="glgX_debranch"/>
    <property type="match status" value="1"/>
</dbReference>
<dbReference type="SUPFAM" id="SSF51445">
    <property type="entry name" value="(Trans)glycosidases"/>
    <property type="match status" value="1"/>
</dbReference>
<dbReference type="SUPFAM" id="SSF81296">
    <property type="entry name" value="E set domains"/>
    <property type="match status" value="1"/>
</dbReference>
<dbReference type="InterPro" id="IPR013780">
    <property type="entry name" value="Glyco_hydro_b"/>
</dbReference>
<comment type="similarity">
    <text evidence="1">Belongs to the glycosyl hydrolase 13 family.</text>
</comment>
<accession>A0A7W6J1H2</accession>
<dbReference type="InterPro" id="IPR013783">
    <property type="entry name" value="Ig-like_fold"/>
</dbReference>
<keyword evidence="5" id="KW-1185">Reference proteome</keyword>
<dbReference type="Gene3D" id="2.60.40.10">
    <property type="entry name" value="Immunoglobulins"/>
    <property type="match status" value="1"/>
</dbReference>
<evidence type="ECO:0000256" key="1">
    <source>
        <dbReference type="ARBA" id="ARBA00008061"/>
    </source>
</evidence>
<organism evidence="4 5">
    <name type="scientific">Gellertiella hungarica</name>
    <dbReference type="NCBI Taxonomy" id="1572859"/>
    <lineage>
        <taxon>Bacteria</taxon>
        <taxon>Pseudomonadati</taxon>
        <taxon>Pseudomonadota</taxon>
        <taxon>Alphaproteobacteria</taxon>
        <taxon>Hyphomicrobiales</taxon>
        <taxon>Rhizobiaceae</taxon>
        <taxon>Gellertiella</taxon>
    </lineage>
</organism>
<dbReference type="CDD" id="cd11326">
    <property type="entry name" value="AmyAc_Glg_debranch"/>
    <property type="match status" value="1"/>
</dbReference>
<dbReference type="Gene3D" id="3.20.20.80">
    <property type="entry name" value="Glycosidases"/>
    <property type="match status" value="1"/>
</dbReference>
<dbReference type="AlphaFoldDB" id="A0A7W6J1H2"/>
<feature type="compositionally biased region" description="Basic and acidic residues" evidence="2">
    <location>
        <begin position="388"/>
        <end position="402"/>
    </location>
</feature>
<protein>
    <submittedName>
        <fullName evidence="4">Glycogen operon protein</fullName>
        <ecNumber evidence="4">3.2.1.-</ecNumber>
    </submittedName>
</protein>
<dbReference type="EC" id="3.2.1.-" evidence="4"/>
<feature type="region of interest" description="Disordered" evidence="2">
    <location>
        <begin position="388"/>
        <end position="408"/>
    </location>
</feature>
<feature type="domain" description="Glycosyl hydrolase family 13 catalytic" evidence="3">
    <location>
        <begin position="87"/>
        <end position="487"/>
    </location>
</feature>
<dbReference type="GO" id="GO:0004135">
    <property type="term" value="F:amylo-alpha-1,6-glucosidase activity"/>
    <property type="evidence" value="ECO:0007669"/>
    <property type="project" value="InterPro"/>
</dbReference>
<dbReference type="InterPro" id="IPR011837">
    <property type="entry name" value="Glycogen_debranch_GlgX"/>
</dbReference>
<dbReference type="Proteomes" id="UP000528286">
    <property type="component" value="Unassembled WGS sequence"/>
</dbReference>
<dbReference type="PANTHER" id="PTHR43002">
    <property type="entry name" value="GLYCOGEN DEBRANCHING ENZYME"/>
    <property type="match status" value="1"/>
</dbReference>
<evidence type="ECO:0000313" key="4">
    <source>
        <dbReference type="EMBL" id="MBB4063043.1"/>
    </source>
</evidence>
<dbReference type="SMART" id="SM00642">
    <property type="entry name" value="Aamy"/>
    <property type="match status" value="1"/>
</dbReference>
<sequence length="597" mass="66374">MPGLREGQRYGFRAEGVFDPDRGLWFDPAKLLVDPYATELDRPFCHDPRLCRFGEETADLVPRAVLKQHAPLRTQTPRFDPAGPIYEVAVKPFTILHPDIPAEQRGTVRALGHPAVLSHLKKLGVSAVELMPITAWIDERHLPPLGLANGWGYNPVALMALDPRLVPGGVAELRETVEILHAEGIAVILDLVFNHTGESDRYGATLSLRGLDNRTAYRHLQDDPGFLVNDTGCGNTLACDHPVMRRLILDTLRHFVRHAGVDGFRFDLAPVLFRTGQGFDPNVIMARELLADPVLADRILIAEPWDIGPGGYQLGQFPDRFLEWNDRARDRLRRIWRGDRGMRGDLATVLSGSSDVFSGERARGVTFIAAHDGFTLADLVAHAHKHNEANGEDNRDGHDDNHSWNNGMEGKTADPAIRAARRQDVKALLSTLFACRGAIMLTAGDEFGRTQQGNNNAYAQDNAITWLDWQTADGALLAHAAFLARIRRRFSVFSGTDFFHGQGDVRWLSSEGRPLEDREWQDHASSCLVMVLTSEDRERGAPVQLAILFNPEQNPQDFRLPEGSWLRLDEEAGDPISHRIALAPRSVEFLVGNFASG</sequence>
<dbReference type="Gene3D" id="2.60.40.1180">
    <property type="entry name" value="Golgi alpha-mannosidase II"/>
    <property type="match status" value="1"/>
</dbReference>
<evidence type="ECO:0000256" key="2">
    <source>
        <dbReference type="SAM" id="MobiDB-lite"/>
    </source>
</evidence>
<dbReference type="EMBL" id="JACIEZ010000001">
    <property type="protein sequence ID" value="MBB4063043.1"/>
    <property type="molecule type" value="Genomic_DNA"/>
</dbReference>
<keyword evidence="4" id="KW-0326">Glycosidase</keyword>
<evidence type="ECO:0000259" key="3">
    <source>
        <dbReference type="SMART" id="SM00642"/>
    </source>
</evidence>
<gene>
    <name evidence="4" type="ORF">GGR23_000204</name>
</gene>
<name>A0A7W6J1H2_9HYPH</name>
<dbReference type="GO" id="GO:0005980">
    <property type="term" value="P:glycogen catabolic process"/>
    <property type="evidence" value="ECO:0007669"/>
    <property type="project" value="InterPro"/>
</dbReference>
<evidence type="ECO:0000313" key="5">
    <source>
        <dbReference type="Proteomes" id="UP000528286"/>
    </source>
</evidence>
<reference evidence="4 5" key="1">
    <citation type="submission" date="2020-08" db="EMBL/GenBank/DDBJ databases">
        <title>Genomic Encyclopedia of Type Strains, Phase IV (KMG-IV): sequencing the most valuable type-strain genomes for metagenomic binning, comparative biology and taxonomic classification.</title>
        <authorList>
            <person name="Goeker M."/>
        </authorList>
    </citation>
    <scope>NUCLEOTIDE SEQUENCE [LARGE SCALE GENOMIC DNA]</scope>
    <source>
        <strain evidence="4 5">DSM 29853</strain>
    </source>
</reference>
<dbReference type="InterPro" id="IPR017853">
    <property type="entry name" value="GH"/>
</dbReference>
<dbReference type="SUPFAM" id="SSF51011">
    <property type="entry name" value="Glycosyl hydrolase domain"/>
    <property type="match status" value="1"/>
</dbReference>
<proteinExistence type="inferred from homology"/>
<dbReference type="Pfam" id="PF00128">
    <property type="entry name" value="Alpha-amylase"/>
    <property type="match status" value="1"/>
</dbReference>
<comment type="caution">
    <text evidence="4">The sequence shown here is derived from an EMBL/GenBank/DDBJ whole genome shotgun (WGS) entry which is preliminary data.</text>
</comment>
<dbReference type="InterPro" id="IPR014756">
    <property type="entry name" value="Ig_E-set"/>
</dbReference>
<dbReference type="InterPro" id="IPR006047">
    <property type="entry name" value="GH13_cat_dom"/>
</dbReference>
<keyword evidence="4" id="KW-0378">Hydrolase</keyword>